<dbReference type="CDD" id="cd00067">
    <property type="entry name" value="GAL4"/>
    <property type="match status" value="1"/>
</dbReference>
<feature type="compositionally biased region" description="Low complexity" evidence="2">
    <location>
        <begin position="99"/>
        <end position="124"/>
    </location>
</feature>
<reference evidence="6" key="1">
    <citation type="journal article" date="2023" name="Mol. Phylogenet. Evol.">
        <title>Genome-scale phylogeny and comparative genomics of the fungal order Sordariales.</title>
        <authorList>
            <person name="Hensen N."/>
            <person name="Bonometti L."/>
            <person name="Westerberg I."/>
            <person name="Brannstrom I.O."/>
            <person name="Guillou S."/>
            <person name="Cros-Aarteil S."/>
            <person name="Calhoun S."/>
            <person name="Haridas S."/>
            <person name="Kuo A."/>
            <person name="Mondo S."/>
            <person name="Pangilinan J."/>
            <person name="Riley R."/>
            <person name="LaButti K."/>
            <person name="Andreopoulos B."/>
            <person name="Lipzen A."/>
            <person name="Chen C."/>
            <person name="Yan M."/>
            <person name="Daum C."/>
            <person name="Ng V."/>
            <person name="Clum A."/>
            <person name="Steindorff A."/>
            <person name="Ohm R.A."/>
            <person name="Martin F."/>
            <person name="Silar P."/>
            <person name="Natvig D.O."/>
            <person name="Lalanne C."/>
            <person name="Gautier V."/>
            <person name="Ament-Velasquez S.L."/>
            <person name="Kruys A."/>
            <person name="Hutchinson M.I."/>
            <person name="Powell A.J."/>
            <person name="Barry K."/>
            <person name="Miller A.N."/>
            <person name="Grigoriev I.V."/>
            <person name="Debuchy R."/>
            <person name="Gladieux P."/>
            <person name="Hiltunen Thoren M."/>
            <person name="Johannesson H."/>
        </authorList>
    </citation>
    <scope>NUCLEOTIDE SEQUENCE [LARGE SCALE GENOMIC DNA]</scope>
    <source>
        <strain evidence="6">CBS 340.73</strain>
    </source>
</reference>
<dbReference type="GO" id="GO:0008270">
    <property type="term" value="F:zinc ion binding"/>
    <property type="evidence" value="ECO:0007669"/>
    <property type="project" value="InterPro"/>
</dbReference>
<dbReference type="InterPro" id="IPR021858">
    <property type="entry name" value="Fun_TF"/>
</dbReference>
<comment type="caution">
    <text evidence="5">The sequence shown here is derived from an EMBL/GenBank/DDBJ whole genome shotgun (WGS) entry which is preliminary data.</text>
</comment>
<feature type="transmembrane region" description="Helical" evidence="3">
    <location>
        <begin position="527"/>
        <end position="549"/>
    </location>
</feature>
<dbReference type="PANTHER" id="PTHR47657">
    <property type="entry name" value="STEROL REGULATORY ELEMENT-BINDING PROTEIN ECM22"/>
    <property type="match status" value="1"/>
</dbReference>
<dbReference type="Pfam" id="PF11951">
    <property type="entry name" value="Fungal_trans_2"/>
    <property type="match status" value="1"/>
</dbReference>
<dbReference type="SMART" id="SM00066">
    <property type="entry name" value="GAL4"/>
    <property type="match status" value="1"/>
</dbReference>
<evidence type="ECO:0000256" key="2">
    <source>
        <dbReference type="SAM" id="MobiDB-lite"/>
    </source>
</evidence>
<protein>
    <recommendedName>
        <fullName evidence="4">Zn(2)-C6 fungal-type domain-containing protein</fullName>
    </recommendedName>
</protein>
<dbReference type="PROSITE" id="PS00463">
    <property type="entry name" value="ZN2_CY6_FUNGAL_1"/>
    <property type="match status" value="1"/>
</dbReference>
<keyword evidence="6" id="KW-1185">Reference proteome</keyword>
<keyword evidence="1" id="KW-0539">Nucleus</keyword>
<accession>A0AAN6S399</accession>
<dbReference type="GO" id="GO:0000981">
    <property type="term" value="F:DNA-binding transcription factor activity, RNA polymerase II-specific"/>
    <property type="evidence" value="ECO:0007669"/>
    <property type="project" value="InterPro"/>
</dbReference>
<dbReference type="Pfam" id="PF00172">
    <property type="entry name" value="Zn_clus"/>
    <property type="match status" value="1"/>
</dbReference>
<dbReference type="PROSITE" id="PS50048">
    <property type="entry name" value="ZN2_CY6_FUNGAL_2"/>
    <property type="match status" value="1"/>
</dbReference>
<keyword evidence="3" id="KW-1133">Transmembrane helix</keyword>
<organism evidence="5 6">
    <name type="scientific">Diplogelasinospora grovesii</name>
    <dbReference type="NCBI Taxonomy" id="303347"/>
    <lineage>
        <taxon>Eukaryota</taxon>
        <taxon>Fungi</taxon>
        <taxon>Dikarya</taxon>
        <taxon>Ascomycota</taxon>
        <taxon>Pezizomycotina</taxon>
        <taxon>Sordariomycetes</taxon>
        <taxon>Sordariomycetidae</taxon>
        <taxon>Sordariales</taxon>
        <taxon>Diplogelasinosporaceae</taxon>
        <taxon>Diplogelasinospora</taxon>
    </lineage>
</organism>
<dbReference type="InterPro" id="IPR001138">
    <property type="entry name" value="Zn2Cys6_DnaBD"/>
</dbReference>
<dbReference type="Proteomes" id="UP001303473">
    <property type="component" value="Unassembled WGS sequence"/>
</dbReference>
<keyword evidence="3" id="KW-0472">Membrane</keyword>
<proteinExistence type="predicted"/>
<dbReference type="EMBL" id="MU853819">
    <property type="protein sequence ID" value="KAK3938944.1"/>
    <property type="molecule type" value="Genomic_DNA"/>
</dbReference>
<gene>
    <name evidence="5" type="ORF">QBC46DRAFT_291384</name>
</gene>
<feature type="region of interest" description="Disordered" evidence="2">
    <location>
        <begin position="1"/>
        <end position="23"/>
    </location>
</feature>
<dbReference type="PANTHER" id="PTHR47657:SF14">
    <property type="entry name" value="ZN(2)-C6 FUNGAL-TYPE DOMAIN-CONTAINING PROTEIN"/>
    <property type="match status" value="1"/>
</dbReference>
<evidence type="ECO:0000313" key="5">
    <source>
        <dbReference type="EMBL" id="KAK3938944.1"/>
    </source>
</evidence>
<dbReference type="SUPFAM" id="SSF57701">
    <property type="entry name" value="Zn2/Cys6 DNA-binding domain"/>
    <property type="match status" value="1"/>
</dbReference>
<evidence type="ECO:0000259" key="4">
    <source>
        <dbReference type="PROSITE" id="PS50048"/>
    </source>
</evidence>
<evidence type="ECO:0000256" key="1">
    <source>
        <dbReference type="ARBA" id="ARBA00023242"/>
    </source>
</evidence>
<dbReference type="InterPro" id="IPR052400">
    <property type="entry name" value="Zn2-C6_fungal_TF"/>
</dbReference>
<sequence length="593" mass="66188">MDESSGPGRSGTDHKTRRPHRKSRYGCTKCKERRVKCDELTPRCSRCNKMNLICQYPKRQLGLLAPEDYWIEPIDPLLLQLEVSRTDCGAGSPESSGHSSAVAGSPLSSASSVPPSRSLLALPRHGGRPDSPLRSQVAQTLAPTEFELLKHYLEHTSRDLTVDDEDQYTLQIGIPHLACQSKPLMRSVLAIAAVCKCCDIINQPSVTHEDRGQVLELLSLADRYHMKSLREIQATLPDAKHYDHVLANAAMMGMYGSGSHRTRIWLAKTATLGDQPLGDFMPKHSQWISLFRAVHLAYVGLLNNTLRTDDMTQLSPTGSPVDPMASSGLQMQYEYKVSSRVEQPRKPTNHVLCPILAATVGSALAKLREKASEIAIVQESNEVGGHHDSRTPTTHSNPELQACFTALAIFSNIVTETFPADDSMPSTPGHGHLAFEVDIDPVGRLSDISPWLRRYTASITSMIPSRLPRRIIMAFIHKVPTRYLNLVEEMISLIQMEALGGGEITLGSSASMAPEPSMAHQLAVEIFAHWLVLVILLDNVWWIGGIGAWELRRIVSFRKDVRWRMCLWNKDEDWWPESMFEVSRQFDKHRTEG</sequence>
<feature type="domain" description="Zn(2)-C6 fungal-type" evidence="4">
    <location>
        <begin position="26"/>
        <end position="56"/>
    </location>
</feature>
<dbReference type="InterPro" id="IPR036864">
    <property type="entry name" value="Zn2-C6_fun-type_DNA-bd_sf"/>
</dbReference>
<keyword evidence="3" id="KW-0812">Transmembrane</keyword>
<name>A0AAN6S399_9PEZI</name>
<evidence type="ECO:0000256" key="3">
    <source>
        <dbReference type="SAM" id="Phobius"/>
    </source>
</evidence>
<feature type="region of interest" description="Disordered" evidence="2">
    <location>
        <begin position="88"/>
        <end position="135"/>
    </location>
</feature>
<dbReference type="AlphaFoldDB" id="A0AAN6S399"/>
<evidence type="ECO:0000313" key="6">
    <source>
        <dbReference type="Proteomes" id="UP001303473"/>
    </source>
</evidence>
<dbReference type="Gene3D" id="4.10.240.10">
    <property type="entry name" value="Zn(2)-C6 fungal-type DNA-binding domain"/>
    <property type="match status" value="1"/>
</dbReference>